<feature type="domain" description="Thioredoxin" evidence="2">
    <location>
        <begin position="16"/>
        <end position="147"/>
    </location>
</feature>
<dbReference type="eggNOG" id="COG3118">
    <property type="taxonomic scope" value="Bacteria"/>
</dbReference>
<evidence type="ECO:0000259" key="2">
    <source>
        <dbReference type="PROSITE" id="PS51352"/>
    </source>
</evidence>
<evidence type="ECO:0000256" key="1">
    <source>
        <dbReference type="SAM" id="SignalP"/>
    </source>
</evidence>
<dbReference type="Pfam" id="PF00085">
    <property type="entry name" value="Thioredoxin"/>
    <property type="match status" value="1"/>
</dbReference>
<dbReference type="KEGG" id="kal:KALB_5070"/>
<accession>W5WBZ9</accession>
<dbReference type="InterPro" id="IPR013766">
    <property type="entry name" value="Thioredoxin_domain"/>
</dbReference>
<dbReference type="SUPFAM" id="SSF52833">
    <property type="entry name" value="Thioredoxin-like"/>
    <property type="match status" value="1"/>
</dbReference>
<name>W5WBZ9_9PSEU</name>
<feature type="chain" id="PRO_5004873036" description="Thioredoxin domain-containing protein" evidence="1">
    <location>
        <begin position="28"/>
        <end position="151"/>
    </location>
</feature>
<dbReference type="OrthoDB" id="7629852at2"/>
<dbReference type="HOGENOM" id="CLU_090389_10_3_11"/>
<evidence type="ECO:0000313" key="4">
    <source>
        <dbReference type="Proteomes" id="UP000019225"/>
    </source>
</evidence>
<dbReference type="AlphaFoldDB" id="W5WBZ9"/>
<dbReference type="GO" id="GO:0045454">
    <property type="term" value="P:cell redox homeostasis"/>
    <property type="evidence" value="ECO:0007669"/>
    <property type="project" value="TreeGrafter"/>
</dbReference>
<dbReference type="PANTHER" id="PTHR43601">
    <property type="entry name" value="THIOREDOXIN, MITOCHONDRIAL"/>
    <property type="match status" value="1"/>
</dbReference>
<dbReference type="InterPro" id="IPR036249">
    <property type="entry name" value="Thioredoxin-like_sf"/>
</dbReference>
<keyword evidence="1" id="KW-0732">Signal</keyword>
<evidence type="ECO:0000313" key="3">
    <source>
        <dbReference type="EMBL" id="AHH98432.1"/>
    </source>
</evidence>
<sequence>MFGISKVLGALVAVAAALAMAAPTASAAQVKDDSIVTLTPSNQQQVLDMSKTKLVIMDFGATWCPGCRQLKPWLEQQARSNGGKWILAEVDVDQNRSFTNGYSIKYIPTLIAHKNGAEMGHDRGAARDNGTMMSNEQIKAWIAKKITEYGS</sequence>
<dbReference type="Proteomes" id="UP000019225">
    <property type="component" value="Chromosome"/>
</dbReference>
<gene>
    <name evidence="3" type="ORF">KALB_5070</name>
</gene>
<dbReference type="Gene3D" id="3.40.30.10">
    <property type="entry name" value="Glutaredoxin"/>
    <property type="match status" value="1"/>
</dbReference>
<dbReference type="EMBL" id="CP007155">
    <property type="protein sequence ID" value="AHH98432.1"/>
    <property type="molecule type" value="Genomic_DNA"/>
</dbReference>
<protein>
    <recommendedName>
        <fullName evidence="2">Thioredoxin domain-containing protein</fullName>
    </recommendedName>
</protein>
<dbReference type="RefSeq" id="WP_025358443.1">
    <property type="nucleotide sequence ID" value="NZ_CP007155.1"/>
</dbReference>
<organism evidence="3 4">
    <name type="scientific">Kutzneria albida DSM 43870</name>
    <dbReference type="NCBI Taxonomy" id="1449976"/>
    <lineage>
        <taxon>Bacteria</taxon>
        <taxon>Bacillati</taxon>
        <taxon>Actinomycetota</taxon>
        <taxon>Actinomycetes</taxon>
        <taxon>Pseudonocardiales</taxon>
        <taxon>Pseudonocardiaceae</taxon>
        <taxon>Kutzneria</taxon>
    </lineage>
</organism>
<feature type="signal peptide" evidence="1">
    <location>
        <begin position="1"/>
        <end position="27"/>
    </location>
</feature>
<dbReference type="PANTHER" id="PTHR43601:SF3">
    <property type="entry name" value="THIOREDOXIN, MITOCHONDRIAL"/>
    <property type="match status" value="1"/>
</dbReference>
<keyword evidence="4" id="KW-1185">Reference proteome</keyword>
<dbReference type="STRING" id="1449976.KALB_5070"/>
<proteinExistence type="predicted"/>
<reference evidence="3 4" key="1">
    <citation type="journal article" date="2014" name="BMC Genomics">
        <title>Complete genome sequence of producer of the glycopeptide antibiotic Aculeximycin Kutzneria albida DSM 43870T, a representative of minor genus of Pseudonocardiaceae.</title>
        <authorList>
            <person name="Rebets Y."/>
            <person name="Tokovenko B."/>
            <person name="Lushchyk I."/>
            <person name="Ruckert C."/>
            <person name="Zaburannyi N."/>
            <person name="Bechthold A."/>
            <person name="Kalinowski J."/>
            <person name="Luzhetskyy A."/>
        </authorList>
    </citation>
    <scope>NUCLEOTIDE SEQUENCE [LARGE SCALE GENOMIC DNA]</scope>
    <source>
        <strain evidence="3">DSM 43870</strain>
    </source>
</reference>
<dbReference type="PROSITE" id="PS51352">
    <property type="entry name" value="THIOREDOXIN_2"/>
    <property type="match status" value="1"/>
</dbReference>
<dbReference type="CDD" id="cd02947">
    <property type="entry name" value="TRX_family"/>
    <property type="match status" value="1"/>
</dbReference>